<reference evidence="2 3" key="1">
    <citation type="journal article" date="2009" name="Genome Res.">
        <title>Whole genome sequence of Desulfovibrio magneticus strain RS-1 revealed common gene clusters in magnetotactic bacteria.</title>
        <authorList>
            <person name="Nakazawa H."/>
            <person name="Arakaki A."/>
            <person name="Narita-Yamada S."/>
            <person name="Yashiro I."/>
            <person name="Jinno K."/>
            <person name="Aoki N."/>
            <person name="Tsuruyama A."/>
            <person name="Okamura Y."/>
            <person name="Tanikawa S."/>
            <person name="Fujita N."/>
            <person name="Takeyama H."/>
            <person name="Matsunaga T."/>
        </authorList>
    </citation>
    <scope>NUCLEOTIDE SEQUENCE [LARGE SCALE GENOMIC DNA]</scope>
    <source>
        <strain evidence="3">ATCC 700980 / DSM 13731 / RS-1</strain>
    </source>
</reference>
<keyword evidence="1" id="KW-0732">Signal</keyword>
<proteinExistence type="predicted"/>
<feature type="chain" id="PRO_5002946218" description="Lipoprotein" evidence="1">
    <location>
        <begin position="23"/>
        <end position="172"/>
    </location>
</feature>
<evidence type="ECO:0000256" key="1">
    <source>
        <dbReference type="SAM" id="SignalP"/>
    </source>
</evidence>
<dbReference type="EMBL" id="AP010904">
    <property type="protein sequence ID" value="BAH77970.1"/>
    <property type="molecule type" value="Genomic_DNA"/>
</dbReference>
<evidence type="ECO:0000313" key="3">
    <source>
        <dbReference type="Proteomes" id="UP000009071"/>
    </source>
</evidence>
<evidence type="ECO:0008006" key="4">
    <source>
        <dbReference type="Google" id="ProtNLM"/>
    </source>
</evidence>
<dbReference type="HOGENOM" id="CLU_1552824_0_0_7"/>
<dbReference type="Proteomes" id="UP000009071">
    <property type="component" value="Chromosome"/>
</dbReference>
<organism evidence="2 3">
    <name type="scientific">Solidesulfovibrio magneticus (strain ATCC 700980 / DSM 13731 / RS-1)</name>
    <name type="common">Desulfovibrio magneticus</name>
    <dbReference type="NCBI Taxonomy" id="573370"/>
    <lineage>
        <taxon>Bacteria</taxon>
        <taxon>Pseudomonadati</taxon>
        <taxon>Thermodesulfobacteriota</taxon>
        <taxon>Desulfovibrionia</taxon>
        <taxon>Desulfovibrionales</taxon>
        <taxon>Desulfovibrionaceae</taxon>
        <taxon>Solidesulfovibrio</taxon>
    </lineage>
</organism>
<gene>
    <name evidence="2" type="ordered locus">DMR_44790</name>
</gene>
<dbReference type="AlphaFoldDB" id="C4XRQ4"/>
<protein>
    <recommendedName>
        <fullName evidence="4">Lipoprotein</fullName>
    </recommendedName>
</protein>
<keyword evidence="3" id="KW-1185">Reference proteome</keyword>
<evidence type="ECO:0000313" key="2">
    <source>
        <dbReference type="EMBL" id="BAH77970.1"/>
    </source>
</evidence>
<feature type="signal peptide" evidence="1">
    <location>
        <begin position="1"/>
        <end position="22"/>
    </location>
</feature>
<accession>C4XRQ4</accession>
<dbReference type="RefSeq" id="WP_015863087.1">
    <property type="nucleotide sequence ID" value="NC_012796.1"/>
</dbReference>
<sequence>MRPMSALLVLCLLALTCGTALGAEQFPNGYKELRFGDKPPKTFVLADTVFDATSAKSQRNPWKVYASPAGSDPDFFGFPTSETKYEFCQNKLNRVCLTFTTKDMENIAATISQKTGTKPIIDKRDDTLTKDSYMSYRWSSKHWAVHLTFALKAKVLTGEIVSLDIGDACEPD</sequence>
<name>C4XRQ4_SOLM1</name>
<dbReference type="KEGG" id="dma:DMR_44790"/>